<evidence type="ECO:0000313" key="2">
    <source>
        <dbReference type="Proteomes" id="UP000555728"/>
    </source>
</evidence>
<dbReference type="RefSeq" id="WP_184436329.1">
    <property type="nucleotide sequence ID" value="NZ_JACIGI010000025.1"/>
</dbReference>
<dbReference type="SUPFAM" id="SSF159709">
    <property type="entry name" value="PhnH-like"/>
    <property type="match status" value="1"/>
</dbReference>
<name>A0A7W6WL30_9PROT</name>
<dbReference type="InterPro" id="IPR038058">
    <property type="entry name" value="PhnH-like_sp"/>
</dbReference>
<dbReference type="AlphaFoldDB" id="A0A7W6WL30"/>
<comment type="caution">
    <text evidence="1">The sequence shown here is derived from an EMBL/GenBank/DDBJ whole genome shotgun (WGS) entry which is preliminary data.</text>
</comment>
<gene>
    <name evidence="1" type="ORF">GGD88_002739</name>
</gene>
<organism evidence="1 2">
    <name type="scientific">Roseospira goensis</name>
    <dbReference type="NCBI Taxonomy" id="391922"/>
    <lineage>
        <taxon>Bacteria</taxon>
        <taxon>Pseudomonadati</taxon>
        <taxon>Pseudomonadota</taxon>
        <taxon>Alphaproteobacteria</taxon>
        <taxon>Rhodospirillales</taxon>
        <taxon>Rhodospirillaceae</taxon>
        <taxon>Roseospira</taxon>
    </lineage>
</organism>
<dbReference type="Gene3D" id="3.40.50.11310">
    <property type="entry name" value="Bacterial phosphonate metabolism protein PhnH"/>
    <property type="match status" value="1"/>
</dbReference>
<proteinExistence type="predicted"/>
<sequence length="205" mass="21250">MHDLADADAAAIPAPGLADPVHDTQRLFRAALDAMSRPGTVQPLPVPVAPPPPLVPWAGALALTLIDGDTPVWLDRVLDRPAVRTWLRFHCGCPLVDDPGAAAFALIGDAASLDDLTPFRLGPPEYPDRAATLIVQVAGLGTGPDGHRLSGPGIRDHARLSAVGLADGFWPALADNAALYPDGVDVVLAAPDGLAALPRSVMVED</sequence>
<dbReference type="EMBL" id="JACIGI010000025">
    <property type="protein sequence ID" value="MBB4286996.1"/>
    <property type="molecule type" value="Genomic_DNA"/>
</dbReference>
<keyword evidence="1" id="KW-0808">Transferase</keyword>
<dbReference type="Pfam" id="PF05845">
    <property type="entry name" value="PhnH"/>
    <property type="match status" value="1"/>
</dbReference>
<dbReference type="GO" id="GO:0061693">
    <property type="term" value="F:alpha-D-ribose 1-methylphosphonate 5-triphosphate synthase activity"/>
    <property type="evidence" value="ECO:0007669"/>
    <property type="project" value="UniProtKB-EC"/>
</dbReference>
<accession>A0A7W6WL30</accession>
<evidence type="ECO:0000313" key="1">
    <source>
        <dbReference type="EMBL" id="MBB4286996.1"/>
    </source>
</evidence>
<reference evidence="1 2" key="1">
    <citation type="submission" date="2020-08" db="EMBL/GenBank/DDBJ databases">
        <title>Genome sequencing of Purple Non-Sulfur Bacteria from various extreme environments.</title>
        <authorList>
            <person name="Mayer M."/>
        </authorList>
    </citation>
    <scope>NUCLEOTIDE SEQUENCE [LARGE SCALE GENOMIC DNA]</scope>
    <source>
        <strain evidence="1 2">JA135</strain>
    </source>
</reference>
<protein>
    <submittedName>
        <fullName evidence="1">Alpha-D-ribose 1-methylphosphonate 5-triphosphate synthase subunit PhnH</fullName>
        <ecNumber evidence="1">2.7.8.37</ecNumber>
    </submittedName>
</protein>
<keyword evidence="2" id="KW-1185">Reference proteome</keyword>
<dbReference type="PIRSF" id="PIRSF020680">
    <property type="entry name" value="PhnH"/>
    <property type="match status" value="1"/>
</dbReference>
<dbReference type="NCBIfam" id="TIGR03292">
    <property type="entry name" value="PhnH_redo"/>
    <property type="match status" value="1"/>
</dbReference>
<dbReference type="InterPro" id="IPR008772">
    <property type="entry name" value="Phosphonate_metab_PhnH"/>
</dbReference>
<dbReference type="EC" id="2.7.8.37" evidence="1"/>
<dbReference type="GO" id="GO:0019634">
    <property type="term" value="P:organic phosphonate metabolic process"/>
    <property type="evidence" value="ECO:0007669"/>
    <property type="project" value="InterPro"/>
</dbReference>
<dbReference type="Proteomes" id="UP000555728">
    <property type="component" value="Unassembled WGS sequence"/>
</dbReference>